<gene>
    <name evidence="6" type="ORF">FDK13_07620</name>
</gene>
<feature type="domain" description="Signal transduction histidine kinase subgroup 3 dimerisation and phosphoacceptor" evidence="5">
    <location>
        <begin position="65"/>
        <end position="120"/>
    </location>
</feature>
<dbReference type="InterPro" id="IPR011712">
    <property type="entry name" value="Sig_transdc_His_kin_sub3_dim/P"/>
</dbReference>
<keyword evidence="3" id="KW-0902">Two-component regulatory system</keyword>
<keyword evidence="4" id="KW-1133">Transmembrane helix</keyword>
<organism evidence="6 7">
    <name type="scientific">Dyadobacter frigoris</name>
    <dbReference type="NCBI Taxonomy" id="2576211"/>
    <lineage>
        <taxon>Bacteria</taxon>
        <taxon>Pseudomonadati</taxon>
        <taxon>Bacteroidota</taxon>
        <taxon>Cytophagia</taxon>
        <taxon>Cytophagales</taxon>
        <taxon>Spirosomataceae</taxon>
        <taxon>Dyadobacter</taxon>
    </lineage>
</organism>
<feature type="transmembrane region" description="Helical" evidence="4">
    <location>
        <begin position="6"/>
        <end position="29"/>
    </location>
</feature>
<dbReference type="GO" id="GO:0046983">
    <property type="term" value="F:protein dimerization activity"/>
    <property type="evidence" value="ECO:0007669"/>
    <property type="project" value="InterPro"/>
</dbReference>
<evidence type="ECO:0000313" key="6">
    <source>
        <dbReference type="EMBL" id="TKT92673.1"/>
    </source>
</evidence>
<dbReference type="Gene3D" id="3.30.565.10">
    <property type="entry name" value="Histidine kinase-like ATPase, C-terminal domain"/>
    <property type="match status" value="1"/>
</dbReference>
<evidence type="ECO:0000256" key="4">
    <source>
        <dbReference type="SAM" id="Phobius"/>
    </source>
</evidence>
<evidence type="ECO:0000259" key="5">
    <source>
        <dbReference type="Pfam" id="PF07730"/>
    </source>
</evidence>
<dbReference type="OrthoDB" id="9760839at2"/>
<dbReference type="InterPro" id="IPR036890">
    <property type="entry name" value="HATPase_C_sf"/>
</dbReference>
<name>A0A4V6BJD1_9BACT</name>
<dbReference type="AlphaFoldDB" id="A0A4V6BJD1"/>
<dbReference type="Proteomes" id="UP000304900">
    <property type="component" value="Unassembled WGS sequence"/>
</dbReference>
<keyword evidence="4" id="KW-0472">Membrane</keyword>
<dbReference type="Pfam" id="PF07730">
    <property type="entry name" value="HisKA_3"/>
    <property type="match status" value="1"/>
</dbReference>
<keyword evidence="7" id="KW-1185">Reference proteome</keyword>
<dbReference type="PANTHER" id="PTHR24421">
    <property type="entry name" value="NITRATE/NITRITE SENSOR PROTEIN NARX-RELATED"/>
    <property type="match status" value="1"/>
</dbReference>
<dbReference type="GO" id="GO:0016020">
    <property type="term" value="C:membrane"/>
    <property type="evidence" value="ECO:0007669"/>
    <property type="project" value="InterPro"/>
</dbReference>
<protein>
    <recommendedName>
        <fullName evidence="5">Signal transduction histidine kinase subgroup 3 dimerisation and phosphoacceptor domain-containing protein</fullName>
    </recommendedName>
</protein>
<sequence length="262" mass="29441">MKNGYVIPVVLSSIVFFLLGIVVATWILVLQKKRLQNSQEEAQSKFAFENEMYRSQAEVQNQTMQRIGRELHDNIGQLLTVAKIHLHLMEDLPAGEEMKNTILEIAEIISKTITEVRQLSQIIDGDLGENFGLVKSLKNELLGIRKLKGYSTELIVADDLPALGFQKEIILFRVTQEALNNAATHHAFSDQLRVFVRGINNQFQFAIESTGVDFDQNALNSISIQIDDAGSSDMKYRIELLGGTLKISSAGKMRRIEIKIPL</sequence>
<dbReference type="RefSeq" id="WP_137339401.1">
    <property type="nucleotide sequence ID" value="NZ_SZVO01000003.1"/>
</dbReference>
<proteinExistence type="predicted"/>
<dbReference type="GO" id="GO:0000155">
    <property type="term" value="F:phosphorelay sensor kinase activity"/>
    <property type="evidence" value="ECO:0007669"/>
    <property type="project" value="InterPro"/>
</dbReference>
<evidence type="ECO:0000313" key="7">
    <source>
        <dbReference type="Proteomes" id="UP000304900"/>
    </source>
</evidence>
<evidence type="ECO:0000256" key="3">
    <source>
        <dbReference type="ARBA" id="ARBA00023012"/>
    </source>
</evidence>
<evidence type="ECO:0000256" key="1">
    <source>
        <dbReference type="ARBA" id="ARBA00022679"/>
    </source>
</evidence>
<keyword evidence="2" id="KW-0418">Kinase</keyword>
<dbReference type="Gene3D" id="1.20.5.1930">
    <property type="match status" value="1"/>
</dbReference>
<reference evidence="6 7" key="1">
    <citation type="submission" date="2019-05" db="EMBL/GenBank/DDBJ databases">
        <title>Dyadobacter AR-3-8 sp. nov., isolated from arctic soil.</title>
        <authorList>
            <person name="Chaudhary D.K."/>
        </authorList>
    </citation>
    <scope>NUCLEOTIDE SEQUENCE [LARGE SCALE GENOMIC DNA]</scope>
    <source>
        <strain evidence="6 7">AR-3-8</strain>
    </source>
</reference>
<comment type="caution">
    <text evidence="6">The sequence shown here is derived from an EMBL/GenBank/DDBJ whole genome shotgun (WGS) entry which is preliminary data.</text>
</comment>
<keyword evidence="4" id="KW-0812">Transmembrane</keyword>
<dbReference type="SUPFAM" id="SSF55874">
    <property type="entry name" value="ATPase domain of HSP90 chaperone/DNA topoisomerase II/histidine kinase"/>
    <property type="match status" value="1"/>
</dbReference>
<accession>A0A4V6BJD1</accession>
<dbReference type="EMBL" id="SZVO01000003">
    <property type="protein sequence ID" value="TKT92673.1"/>
    <property type="molecule type" value="Genomic_DNA"/>
</dbReference>
<dbReference type="InterPro" id="IPR050482">
    <property type="entry name" value="Sensor_HK_TwoCompSys"/>
</dbReference>
<evidence type="ECO:0000256" key="2">
    <source>
        <dbReference type="ARBA" id="ARBA00022777"/>
    </source>
</evidence>
<keyword evidence="1" id="KW-0808">Transferase</keyword>
<dbReference type="PANTHER" id="PTHR24421:SF58">
    <property type="entry name" value="SIGNAL TRANSDUCTION HISTIDINE-PROTEIN KINASE_PHOSPHATASE UHPB"/>
    <property type="match status" value="1"/>
</dbReference>